<keyword evidence="2" id="KW-0812">Transmembrane</keyword>
<name>A0ABD6DHP5_9EURY</name>
<feature type="region of interest" description="Disordered" evidence="1">
    <location>
        <begin position="389"/>
        <end position="417"/>
    </location>
</feature>
<feature type="transmembrane region" description="Helical" evidence="2">
    <location>
        <begin position="512"/>
        <end position="534"/>
    </location>
</feature>
<comment type="caution">
    <text evidence="3">The sequence shown here is derived from an EMBL/GenBank/DDBJ whole genome shotgun (WGS) entry which is preliminary data.</text>
</comment>
<dbReference type="Proteomes" id="UP001597034">
    <property type="component" value="Unassembled WGS sequence"/>
</dbReference>
<evidence type="ECO:0008006" key="5">
    <source>
        <dbReference type="Google" id="ProtNLM"/>
    </source>
</evidence>
<proteinExistence type="predicted"/>
<dbReference type="Gene3D" id="2.60.40.1120">
    <property type="entry name" value="Carboxypeptidase-like, regulatory domain"/>
    <property type="match status" value="1"/>
</dbReference>
<reference evidence="3 4" key="1">
    <citation type="journal article" date="2019" name="Int. J. Syst. Evol. Microbiol.">
        <title>The Global Catalogue of Microorganisms (GCM) 10K type strain sequencing project: providing services to taxonomists for standard genome sequencing and annotation.</title>
        <authorList>
            <consortium name="The Broad Institute Genomics Platform"/>
            <consortium name="The Broad Institute Genome Sequencing Center for Infectious Disease"/>
            <person name="Wu L."/>
            <person name="Ma J."/>
        </authorList>
    </citation>
    <scope>NUCLEOTIDE SEQUENCE [LARGE SCALE GENOMIC DNA]</scope>
    <source>
        <strain evidence="3 4">CGMCC 1.10390</strain>
    </source>
</reference>
<dbReference type="RefSeq" id="WP_256398645.1">
    <property type="nucleotide sequence ID" value="NZ_JANHJR010000001.1"/>
</dbReference>
<evidence type="ECO:0000313" key="3">
    <source>
        <dbReference type="EMBL" id="MFD1645834.1"/>
    </source>
</evidence>
<organism evidence="3 4">
    <name type="scientific">Haloarchaeobius litoreus</name>
    <dbReference type="NCBI Taxonomy" id="755306"/>
    <lineage>
        <taxon>Archaea</taxon>
        <taxon>Methanobacteriati</taxon>
        <taxon>Methanobacteriota</taxon>
        <taxon>Stenosarchaea group</taxon>
        <taxon>Halobacteria</taxon>
        <taxon>Halobacteriales</taxon>
        <taxon>Halorubellaceae</taxon>
        <taxon>Haloarchaeobius</taxon>
    </lineage>
</organism>
<dbReference type="SUPFAM" id="SSF49464">
    <property type="entry name" value="Carboxypeptidase regulatory domain-like"/>
    <property type="match status" value="1"/>
</dbReference>
<accession>A0ABD6DHP5</accession>
<feature type="transmembrane region" description="Helical" evidence="2">
    <location>
        <begin position="483"/>
        <end position="506"/>
    </location>
</feature>
<dbReference type="AlphaFoldDB" id="A0ABD6DHP5"/>
<feature type="transmembrane region" description="Helical" evidence="2">
    <location>
        <begin position="441"/>
        <end position="462"/>
    </location>
</feature>
<keyword evidence="2" id="KW-1133">Transmembrane helix</keyword>
<protein>
    <recommendedName>
        <fullName evidence="5">Carboxypeptidase regulatory-like domain-containing protein</fullName>
    </recommendedName>
</protein>
<evidence type="ECO:0000256" key="1">
    <source>
        <dbReference type="SAM" id="MobiDB-lite"/>
    </source>
</evidence>
<evidence type="ECO:0000313" key="4">
    <source>
        <dbReference type="Proteomes" id="UP001597034"/>
    </source>
</evidence>
<sequence>MSWGTRATALLALAVLVATVAGVGAATTAATATEAETTGEASVALERTGADSVDVTIDIENGSADLSNVTLTVAETGASTRVELEDGGLTDYEATTSVTALTNDSTDTDLSAATVTVTNDGTTIGEDSVDLRYAALDGASATFGDGALRLERVDLRGFAPGASVRATIGNTALTATYDAEGDALTVPTADLSALDRESLFADRQVRVVPNGTDNVTASTESVTVADAAESASVLVTSGDTVAIANPLLSVLDVETYHLDLTTESPDGQFVGPVEATDAGVELPRSALAASVNATLSVGDADGPRLLDGWESQYASEPVDVTVDRSYFAAERDGVSSVLVQRDGGVARYGVSWQDGHYAVENGTALPADQGVLLVVEADGERTVVSAQTVGGTVPGAPNTSTANQSDGNGGDGAATTTTTGTATNASVGGGFLPASYRLGDWLLLVAVALLCGIFGTVILAVVRFFAGAAGPNGDPTNPRGAAVVLGFGGLIGLIGCAGTAVLLLGFGEAIDLAFPLLIGVAVGGLAALAFAALLSWLDFWRFGEGAGTTTPDPVDVKVTLVDGNGHRIREDADVVAKPTRGAGSKTTRSTDSGVVSMSLLPGGWQLTAAVGTQQRTDQLDVEDGRLTGEQAQLAFPRPGVRVTITDKQDGEPIPGARVAVEPDEGDDATARTGRNGRASVTLPYAASTATVRVEHPKYHTASNDCSLADDGPLELNVALGRKTGRLSVTAEVDGVATEGLPVSIAPAGDDRYRVDERQGSRRTDGRGRVRASEVFVGDYVVGLDVAGSQSDLFRTRTTEVAIHEDEPTNVTVEASFEWTVPQATRDRVRRLRREVDGLSEQSGRDTAFPGYYGSVVSRLLDLVEALPQYGHLFATGEHRPDDVAEALLDAAEDGISRVNTAMTTKRNVDMFAACSDMASVDPRWDGDVLTHEAYFDYVDADVDSDLTGRIERTRSRIDDERGDLTEVEPATEMWEHARELFQETRREREPLAKAARALLVAGLLDAVEHGFDRRELRERMKRTVF</sequence>
<dbReference type="InterPro" id="IPR008969">
    <property type="entry name" value="CarboxyPept-like_regulatory"/>
</dbReference>
<dbReference type="EMBL" id="JBHUDO010000002">
    <property type="protein sequence ID" value="MFD1645834.1"/>
    <property type="molecule type" value="Genomic_DNA"/>
</dbReference>
<keyword evidence="2" id="KW-0472">Membrane</keyword>
<evidence type="ECO:0000256" key="2">
    <source>
        <dbReference type="SAM" id="Phobius"/>
    </source>
</evidence>
<gene>
    <name evidence="3" type="ORF">ACFSBL_09075</name>
</gene>
<keyword evidence="4" id="KW-1185">Reference proteome</keyword>